<name>A0A7J8H115_ROUAE</name>
<gene>
    <name evidence="1" type="ORF">HJG63_011347</name>
</gene>
<evidence type="ECO:0000313" key="2">
    <source>
        <dbReference type="Proteomes" id="UP000593571"/>
    </source>
</evidence>
<keyword evidence="2" id="KW-1185">Reference proteome</keyword>
<comment type="caution">
    <text evidence="1">The sequence shown here is derived from an EMBL/GenBank/DDBJ whole genome shotgun (WGS) entry which is preliminary data.</text>
</comment>
<sequence length="140" mass="16239">MATGQIWPATCYLKKKKLFEHKHTYLPCVTEGCFSITVTEFKSRSRDSLVCKVEIACFMVLYRKMFLNPVLDRKLHEGRDIVNCVLCCFPSTQNIPGIEELQSNYFELNESTTHICVIINHSLHLSLVFFLMHFVFKVAN</sequence>
<evidence type="ECO:0000313" key="1">
    <source>
        <dbReference type="EMBL" id="KAF6466014.1"/>
    </source>
</evidence>
<accession>A0A7J8H115</accession>
<dbReference type="Proteomes" id="UP000593571">
    <property type="component" value="Unassembled WGS sequence"/>
</dbReference>
<reference evidence="1 2" key="1">
    <citation type="journal article" date="2020" name="Nature">
        <title>Six reference-quality genomes reveal evolution of bat adaptations.</title>
        <authorList>
            <person name="Jebb D."/>
            <person name="Huang Z."/>
            <person name="Pippel M."/>
            <person name="Hughes G.M."/>
            <person name="Lavrichenko K."/>
            <person name="Devanna P."/>
            <person name="Winkler S."/>
            <person name="Jermiin L.S."/>
            <person name="Skirmuntt E.C."/>
            <person name="Katzourakis A."/>
            <person name="Burkitt-Gray L."/>
            <person name="Ray D.A."/>
            <person name="Sullivan K.A.M."/>
            <person name="Roscito J.G."/>
            <person name="Kirilenko B.M."/>
            <person name="Davalos L.M."/>
            <person name="Corthals A.P."/>
            <person name="Power M.L."/>
            <person name="Jones G."/>
            <person name="Ransome R.D."/>
            <person name="Dechmann D.K.N."/>
            <person name="Locatelli A.G."/>
            <person name="Puechmaille S.J."/>
            <person name="Fedrigo O."/>
            <person name="Jarvis E.D."/>
            <person name="Hiller M."/>
            <person name="Vernes S.C."/>
            <person name="Myers E.W."/>
            <person name="Teeling E.C."/>
        </authorList>
    </citation>
    <scope>NUCLEOTIDE SEQUENCE [LARGE SCALE GENOMIC DNA]</scope>
    <source>
        <strain evidence="1">MRouAeg1</strain>
        <tissue evidence="1">Muscle</tissue>
    </source>
</reference>
<dbReference type="AlphaFoldDB" id="A0A7J8H115"/>
<protein>
    <submittedName>
        <fullName evidence="1">Uncharacterized protein</fullName>
    </submittedName>
</protein>
<proteinExistence type="predicted"/>
<organism evidence="1 2">
    <name type="scientific">Rousettus aegyptiacus</name>
    <name type="common">Egyptian fruit bat</name>
    <name type="synonym">Pteropus aegyptiacus</name>
    <dbReference type="NCBI Taxonomy" id="9407"/>
    <lineage>
        <taxon>Eukaryota</taxon>
        <taxon>Metazoa</taxon>
        <taxon>Chordata</taxon>
        <taxon>Craniata</taxon>
        <taxon>Vertebrata</taxon>
        <taxon>Euteleostomi</taxon>
        <taxon>Mammalia</taxon>
        <taxon>Eutheria</taxon>
        <taxon>Laurasiatheria</taxon>
        <taxon>Chiroptera</taxon>
        <taxon>Yinpterochiroptera</taxon>
        <taxon>Pteropodoidea</taxon>
        <taxon>Pteropodidae</taxon>
        <taxon>Rousettinae</taxon>
        <taxon>Rousettus</taxon>
    </lineage>
</organism>
<dbReference type="EMBL" id="JACASE010000005">
    <property type="protein sequence ID" value="KAF6466014.1"/>
    <property type="molecule type" value="Genomic_DNA"/>
</dbReference>